<feature type="compositionally biased region" description="Basic residues" evidence="1">
    <location>
        <begin position="467"/>
        <end position="476"/>
    </location>
</feature>
<feature type="compositionally biased region" description="Polar residues" evidence="1">
    <location>
        <begin position="217"/>
        <end position="228"/>
    </location>
</feature>
<feature type="non-terminal residue" evidence="2">
    <location>
        <position position="650"/>
    </location>
</feature>
<feature type="region of interest" description="Disordered" evidence="1">
    <location>
        <begin position="161"/>
        <end position="373"/>
    </location>
</feature>
<protein>
    <submittedName>
        <fullName evidence="2">Uncharacterized protein</fullName>
    </submittedName>
</protein>
<evidence type="ECO:0000256" key="1">
    <source>
        <dbReference type="SAM" id="MobiDB-lite"/>
    </source>
</evidence>
<organism evidence="2 3">
    <name type="scientific">Elysia chlorotica</name>
    <name type="common">Eastern emerald elysia</name>
    <name type="synonym">Sea slug</name>
    <dbReference type="NCBI Taxonomy" id="188477"/>
    <lineage>
        <taxon>Eukaryota</taxon>
        <taxon>Metazoa</taxon>
        <taxon>Spiralia</taxon>
        <taxon>Lophotrochozoa</taxon>
        <taxon>Mollusca</taxon>
        <taxon>Gastropoda</taxon>
        <taxon>Heterobranchia</taxon>
        <taxon>Euthyneura</taxon>
        <taxon>Panpulmonata</taxon>
        <taxon>Sacoglossa</taxon>
        <taxon>Placobranchoidea</taxon>
        <taxon>Plakobranchidae</taxon>
        <taxon>Elysia</taxon>
    </lineage>
</organism>
<feature type="compositionally biased region" description="Acidic residues" evidence="1">
    <location>
        <begin position="630"/>
        <end position="639"/>
    </location>
</feature>
<sequence length="650" mass="71194">MAHVQEANSRAASTMRAQILKQRVKVVEEFKVKVKACLKAALTGEVPASCIVALENSVDNLSQQLLATTPSSSSSSSANTPRSGYDLDKPKPKPTSDLGLGEFDLPGDNARNSPLLSATAGFLDEGRDAPRYGKSKHYRISPPQKDTGKFFDAFDAEYDGEVGDGGDFRQRKGRQPARSVSPAVDRGNSHSRRNVESRTAVHFPASHPQLDDVDLFDTSNSQQATPTPSRVRYAAGNRAGSSPTRKSRSDLKPTQAFQEQQQLQRQQQQQSPSNVPSTVSTKGGDTTPVSSNASSPRASPTPTLTRARRQPAGRHGDGDLKLGRVNSPYVTMSRGSGEMEDGDWTTSVQHPARMTGADPKTPQAEFETSPRDQMKRMEARVRLANWAQSGTAPWTSHVRISTRDPFSDQSDPGSGSGSGEEVLLEQRTFPWDQEEDFGEKREEYGGKENGTREVFRVPGPEAEKWVRSQKRTGQKHSRSDSKRELPTNFGSYTDFHKEQGKEYNKDVMDPQERVGILKAVVMAEDQFLSSDESVASNTSHQSFVTLEAEEKTHASGAYKESLDVNKDSVGGREQSRARGMAGSLTSQSAADSGLPRSTRTLNTSNGSAHERAVSPYRKPGKSVVENNNNNDDDDDEKSEDYERIRAAVLR</sequence>
<feature type="region of interest" description="Disordered" evidence="1">
    <location>
        <begin position="528"/>
        <end position="650"/>
    </location>
</feature>
<feature type="region of interest" description="Disordered" evidence="1">
    <location>
        <begin position="68"/>
        <end position="146"/>
    </location>
</feature>
<accession>A0A3S1H814</accession>
<feature type="compositionally biased region" description="Polar residues" evidence="1">
    <location>
        <begin position="583"/>
        <end position="607"/>
    </location>
</feature>
<feature type="compositionally biased region" description="Polar residues" evidence="1">
    <location>
        <begin position="528"/>
        <end position="544"/>
    </location>
</feature>
<feature type="compositionally biased region" description="Polar residues" evidence="1">
    <location>
        <begin position="271"/>
        <end position="304"/>
    </location>
</feature>
<gene>
    <name evidence="2" type="ORF">EGW08_018228</name>
</gene>
<keyword evidence="3" id="KW-1185">Reference proteome</keyword>
<feature type="compositionally biased region" description="Low complexity" evidence="1">
    <location>
        <begin position="255"/>
        <end position="270"/>
    </location>
</feature>
<name>A0A3S1H814_ELYCH</name>
<feature type="compositionally biased region" description="Basic and acidic residues" evidence="1">
    <location>
        <begin position="438"/>
        <end position="466"/>
    </location>
</feature>
<feature type="compositionally biased region" description="Basic and acidic residues" evidence="1">
    <location>
        <begin position="560"/>
        <end position="576"/>
    </location>
</feature>
<feature type="compositionally biased region" description="Basic and acidic residues" evidence="1">
    <location>
        <begin position="640"/>
        <end position="650"/>
    </location>
</feature>
<dbReference type="Proteomes" id="UP000271974">
    <property type="component" value="Unassembled WGS sequence"/>
</dbReference>
<dbReference type="EMBL" id="RQTK01000876">
    <property type="protein sequence ID" value="RUS73999.1"/>
    <property type="molecule type" value="Genomic_DNA"/>
</dbReference>
<feature type="region of interest" description="Disordered" evidence="1">
    <location>
        <begin position="391"/>
        <end position="494"/>
    </location>
</feature>
<comment type="caution">
    <text evidence="2">The sequence shown here is derived from an EMBL/GenBank/DDBJ whole genome shotgun (WGS) entry which is preliminary data.</text>
</comment>
<evidence type="ECO:0000313" key="2">
    <source>
        <dbReference type="EMBL" id="RUS73999.1"/>
    </source>
</evidence>
<reference evidence="2 3" key="1">
    <citation type="submission" date="2019-01" db="EMBL/GenBank/DDBJ databases">
        <title>A draft genome assembly of the solar-powered sea slug Elysia chlorotica.</title>
        <authorList>
            <person name="Cai H."/>
            <person name="Li Q."/>
            <person name="Fang X."/>
            <person name="Li J."/>
            <person name="Curtis N.E."/>
            <person name="Altenburger A."/>
            <person name="Shibata T."/>
            <person name="Feng M."/>
            <person name="Maeda T."/>
            <person name="Schwartz J.A."/>
            <person name="Shigenobu S."/>
            <person name="Lundholm N."/>
            <person name="Nishiyama T."/>
            <person name="Yang H."/>
            <person name="Hasebe M."/>
            <person name="Li S."/>
            <person name="Pierce S.K."/>
            <person name="Wang J."/>
        </authorList>
    </citation>
    <scope>NUCLEOTIDE SEQUENCE [LARGE SCALE GENOMIC DNA]</scope>
    <source>
        <strain evidence="2">EC2010</strain>
        <tissue evidence="2">Whole organism of an adult</tissue>
    </source>
</reference>
<proteinExistence type="predicted"/>
<evidence type="ECO:0000313" key="3">
    <source>
        <dbReference type="Proteomes" id="UP000271974"/>
    </source>
</evidence>
<dbReference type="AlphaFoldDB" id="A0A3S1H814"/>